<evidence type="ECO:0000313" key="2">
    <source>
        <dbReference type="Proteomes" id="UP000178615"/>
    </source>
</evidence>
<sequence>MHVFPFLYSSGKISLIFEKLMSYKIITKFTYRQLADLGFSSSKDRPVLPFLISLGFLDQAGSPTQNYFYIKDLRILKRYLNERISLIYKPILANKEYVSNVSIDVLAGIFMEVSGEIPGTCLVYAKTLKSLIEFSGFVYDIGLGSDTGKKMDKNIAPNINISINLPSTTDDAVYDKLFRHLKDFLSPQ</sequence>
<name>A0A1F4UMX4_UNCKA</name>
<organism evidence="1 2">
    <name type="scientific">candidate division WWE3 bacterium RBG_19FT_COMBO_34_6</name>
    <dbReference type="NCBI Taxonomy" id="1802612"/>
    <lineage>
        <taxon>Bacteria</taxon>
        <taxon>Katanobacteria</taxon>
    </lineage>
</organism>
<proteinExistence type="predicted"/>
<dbReference type="Pfam" id="PF17278">
    <property type="entry name" value="DUF5343"/>
    <property type="match status" value="1"/>
</dbReference>
<evidence type="ECO:0008006" key="3">
    <source>
        <dbReference type="Google" id="ProtNLM"/>
    </source>
</evidence>
<dbReference type="InterPro" id="IPR035235">
    <property type="entry name" value="DUF5343"/>
</dbReference>
<evidence type="ECO:0000313" key="1">
    <source>
        <dbReference type="EMBL" id="OGC46212.1"/>
    </source>
</evidence>
<gene>
    <name evidence="1" type="ORF">A2V49_04460</name>
</gene>
<reference evidence="1 2" key="1">
    <citation type="journal article" date="2016" name="Nat. Commun.">
        <title>Thousands of microbial genomes shed light on interconnected biogeochemical processes in an aquifer system.</title>
        <authorList>
            <person name="Anantharaman K."/>
            <person name="Brown C.T."/>
            <person name="Hug L.A."/>
            <person name="Sharon I."/>
            <person name="Castelle C.J."/>
            <person name="Probst A.J."/>
            <person name="Thomas B.C."/>
            <person name="Singh A."/>
            <person name="Wilkins M.J."/>
            <person name="Karaoz U."/>
            <person name="Brodie E.L."/>
            <person name="Williams K.H."/>
            <person name="Hubbard S.S."/>
            <person name="Banfield J.F."/>
        </authorList>
    </citation>
    <scope>NUCLEOTIDE SEQUENCE [LARGE SCALE GENOMIC DNA]</scope>
</reference>
<dbReference type="EMBL" id="MEUV01000011">
    <property type="protein sequence ID" value="OGC46212.1"/>
    <property type="molecule type" value="Genomic_DNA"/>
</dbReference>
<dbReference type="AlphaFoldDB" id="A0A1F4UMX4"/>
<comment type="caution">
    <text evidence="1">The sequence shown here is derived from an EMBL/GenBank/DDBJ whole genome shotgun (WGS) entry which is preliminary data.</text>
</comment>
<protein>
    <recommendedName>
        <fullName evidence="3">DUF5343 domain-containing protein</fullName>
    </recommendedName>
</protein>
<accession>A0A1F4UMX4</accession>
<dbReference type="Proteomes" id="UP000178615">
    <property type="component" value="Unassembled WGS sequence"/>
</dbReference>